<gene>
    <name evidence="2" type="ORF">STAS_26794</name>
</gene>
<dbReference type="Proteomes" id="UP000325081">
    <property type="component" value="Unassembled WGS sequence"/>
</dbReference>
<comment type="caution">
    <text evidence="2">The sequence shown here is derived from an EMBL/GenBank/DDBJ whole genome shotgun (WGS) entry which is preliminary data.</text>
</comment>
<evidence type="ECO:0000313" key="2">
    <source>
        <dbReference type="EMBL" id="GER49544.1"/>
    </source>
</evidence>
<accession>A0A5A7QWB0</accession>
<feature type="region of interest" description="Disordered" evidence="1">
    <location>
        <begin position="114"/>
        <end position="148"/>
    </location>
</feature>
<evidence type="ECO:0000313" key="3">
    <source>
        <dbReference type="Proteomes" id="UP000325081"/>
    </source>
</evidence>
<evidence type="ECO:0000256" key="1">
    <source>
        <dbReference type="SAM" id="MobiDB-lite"/>
    </source>
</evidence>
<keyword evidence="3" id="KW-1185">Reference proteome</keyword>
<protein>
    <submittedName>
        <fullName evidence="2">Protein translocase subunit SecA</fullName>
    </submittedName>
</protein>
<reference evidence="3" key="1">
    <citation type="journal article" date="2019" name="Curr. Biol.">
        <title>Genome Sequence of Striga asiatica Provides Insight into the Evolution of Plant Parasitism.</title>
        <authorList>
            <person name="Yoshida S."/>
            <person name="Kim S."/>
            <person name="Wafula E.K."/>
            <person name="Tanskanen J."/>
            <person name="Kim Y.M."/>
            <person name="Honaas L."/>
            <person name="Yang Z."/>
            <person name="Spallek T."/>
            <person name="Conn C.E."/>
            <person name="Ichihashi Y."/>
            <person name="Cheong K."/>
            <person name="Cui S."/>
            <person name="Der J.P."/>
            <person name="Gundlach H."/>
            <person name="Jiao Y."/>
            <person name="Hori C."/>
            <person name="Ishida J.K."/>
            <person name="Kasahara H."/>
            <person name="Kiba T."/>
            <person name="Kim M.S."/>
            <person name="Koo N."/>
            <person name="Laohavisit A."/>
            <person name="Lee Y.H."/>
            <person name="Lumba S."/>
            <person name="McCourt P."/>
            <person name="Mortimer J.C."/>
            <person name="Mutuku J.M."/>
            <person name="Nomura T."/>
            <person name="Sasaki-Sekimoto Y."/>
            <person name="Seto Y."/>
            <person name="Wang Y."/>
            <person name="Wakatake T."/>
            <person name="Sakakibara H."/>
            <person name="Demura T."/>
            <person name="Yamaguchi S."/>
            <person name="Yoneyama K."/>
            <person name="Manabe R.I."/>
            <person name="Nelson D.C."/>
            <person name="Schulman A.H."/>
            <person name="Timko M.P."/>
            <person name="dePamphilis C.W."/>
            <person name="Choi D."/>
            <person name="Shirasu K."/>
        </authorList>
    </citation>
    <scope>NUCLEOTIDE SEQUENCE [LARGE SCALE GENOMIC DNA]</scope>
    <source>
        <strain evidence="3">cv. UVA1</strain>
    </source>
</reference>
<proteinExistence type="predicted"/>
<dbReference type="AlphaFoldDB" id="A0A5A7QWB0"/>
<name>A0A5A7QWB0_STRAF</name>
<sequence>MDSSKCIYNECIYAPTFDEAKGSFAKAAQYYEQASSLTGQTVAIKMIRFGKQKGDLIQASKPKIADNRLTRFKTKEPTTSPGDERLKHHLMASKELHPALISPECEYKVQRQGRTEAEAHRGTGPSVVLGPHQGMSNAPWSDALLVNS</sequence>
<organism evidence="2 3">
    <name type="scientific">Striga asiatica</name>
    <name type="common">Asiatic witchweed</name>
    <name type="synonym">Buchnera asiatica</name>
    <dbReference type="NCBI Taxonomy" id="4170"/>
    <lineage>
        <taxon>Eukaryota</taxon>
        <taxon>Viridiplantae</taxon>
        <taxon>Streptophyta</taxon>
        <taxon>Embryophyta</taxon>
        <taxon>Tracheophyta</taxon>
        <taxon>Spermatophyta</taxon>
        <taxon>Magnoliopsida</taxon>
        <taxon>eudicotyledons</taxon>
        <taxon>Gunneridae</taxon>
        <taxon>Pentapetalae</taxon>
        <taxon>asterids</taxon>
        <taxon>lamiids</taxon>
        <taxon>Lamiales</taxon>
        <taxon>Orobanchaceae</taxon>
        <taxon>Buchnereae</taxon>
        <taxon>Striga</taxon>
    </lineage>
</organism>
<dbReference type="EMBL" id="BKCP01008671">
    <property type="protein sequence ID" value="GER49544.1"/>
    <property type="molecule type" value="Genomic_DNA"/>
</dbReference>